<dbReference type="PANTHER" id="PTHR33361">
    <property type="entry name" value="GLR0591 PROTEIN"/>
    <property type="match status" value="1"/>
</dbReference>
<gene>
    <name evidence="1" type="ORF">OS493_035307</name>
</gene>
<evidence type="ECO:0000313" key="2">
    <source>
        <dbReference type="Proteomes" id="UP001163046"/>
    </source>
</evidence>
<proteinExistence type="predicted"/>
<evidence type="ECO:0000313" key="1">
    <source>
        <dbReference type="EMBL" id="KAJ7351825.1"/>
    </source>
</evidence>
<protein>
    <submittedName>
        <fullName evidence="1">Uncharacterized protein</fullName>
    </submittedName>
</protein>
<dbReference type="Proteomes" id="UP001163046">
    <property type="component" value="Unassembled WGS sequence"/>
</dbReference>
<keyword evidence="2" id="KW-1185">Reference proteome</keyword>
<name>A0A9W9YLR5_9CNID</name>
<sequence length="343" mass="38915">MKLGVAAGMVRTIEECKAGLDGLRAAFRDVDVNGPAGILNATFMKNILVDGFLSKMKTKEMDLWKMKHGKSVKESLKQFVVEYVGKPIQHALRYVEKEHLQYCAPSNLSSGLASLPLEFVYVNGTKTNQKTTKRLPTGERLDGKATYLKLLQYFTTTEKTPDEIHELGWSIINRNYPEVLNLARNVTHENDTERARVKFIKILSRSEMFYNKQDIPKNESNSTAYKLCSTIHGAKKHCPVRWNAMQNWFAHAREIMSALDPKTIDLFHFTGPFQSTPNCPVELVPNFNPSTAAPTFTESDSECSRPSVYSIPFFLQRPGPRNEEWTINAHEARPGHYTQVSLQ</sequence>
<dbReference type="Pfam" id="PF05960">
    <property type="entry name" value="DUF885"/>
    <property type="match status" value="1"/>
</dbReference>
<comment type="caution">
    <text evidence="1">The sequence shown here is derived from an EMBL/GenBank/DDBJ whole genome shotgun (WGS) entry which is preliminary data.</text>
</comment>
<reference evidence="1" key="1">
    <citation type="submission" date="2023-01" db="EMBL/GenBank/DDBJ databases">
        <title>Genome assembly of the deep-sea coral Lophelia pertusa.</title>
        <authorList>
            <person name="Herrera S."/>
            <person name="Cordes E."/>
        </authorList>
    </citation>
    <scope>NUCLEOTIDE SEQUENCE</scope>
    <source>
        <strain evidence="1">USNM1676648</strain>
        <tissue evidence="1">Polyp</tissue>
    </source>
</reference>
<organism evidence="1 2">
    <name type="scientific">Desmophyllum pertusum</name>
    <dbReference type="NCBI Taxonomy" id="174260"/>
    <lineage>
        <taxon>Eukaryota</taxon>
        <taxon>Metazoa</taxon>
        <taxon>Cnidaria</taxon>
        <taxon>Anthozoa</taxon>
        <taxon>Hexacorallia</taxon>
        <taxon>Scleractinia</taxon>
        <taxon>Caryophylliina</taxon>
        <taxon>Caryophylliidae</taxon>
        <taxon>Desmophyllum</taxon>
    </lineage>
</organism>
<accession>A0A9W9YLR5</accession>
<dbReference type="EMBL" id="MU827354">
    <property type="protein sequence ID" value="KAJ7351825.1"/>
    <property type="molecule type" value="Genomic_DNA"/>
</dbReference>
<dbReference type="InterPro" id="IPR010281">
    <property type="entry name" value="DUF885"/>
</dbReference>
<dbReference type="AlphaFoldDB" id="A0A9W9YLR5"/>
<dbReference type="OrthoDB" id="5951901at2759"/>
<dbReference type="PANTHER" id="PTHR33361:SF2">
    <property type="entry name" value="DUF885 DOMAIN-CONTAINING PROTEIN"/>
    <property type="match status" value="1"/>
</dbReference>